<keyword evidence="2" id="KW-1185">Reference proteome</keyword>
<evidence type="ECO:0000313" key="1">
    <source>
        <dbReference type="EMBL" id="THV01521.1"/>
    </source>
</evidence>
<name>A0A4S8MGA8_DENBC</name>
<dbReference type="Proteomes" id="UP000297245">
    <property type="component" value="Unassembled WGS sequence"/>
</dbReference>
<organism evidence="1 2">
    <name type="scientific">Dendrothele bispora (strain CBS 962.96)</name>
    <dbReference type="NCBI Taxonomy" id="1314807"/>
    <lineage>
        <taxon>Eukaryota</taxon>
        <taxon>Fungi</taxon>
        <taxon>Dikarya</taxon>
        <taxon>Basidiomycota</taxon>
        <taxon>Agaricomycotina</taxon>
        <taxon>Agaricomycetes</taxon>
        <taxon>Agaricomycetidae</taxon>
        <taxon>Agaricales</taxon>
        <taxon>Agaricales incertae sedis</taxon>
        <taxon>Dendrothele</taxon>
    </lineage>
</organism>
<accession>A0A4S8MGA8</accession>
<gene>
    <name evidence="1" type="ORF">K435DRAFT_853662</name>
</gene>
<reference evidence="1 2" key="1">
    <citation type="journal article" date="2019" name="Nat. Ecol. Evol.">
        <title>Megaphylogeny resolves global patterns of mushroom evolution.</title>
        <authorList>
            <person name="Varga T."/>
            <person name="Krizsan K."/>
            <person name="Foldi C."/>
            <person name="Dima B."/>
            <person name="Sanchez-Garcia M."/>
            <person name="Sanchez-Ramirez S."/>
            <person name="Szollosi G.J."/>
            <person name="Szarkandi J.G."/>
            <person name="Papp V."/>
            <person name="Albert L."/>
            <person name="Andreopoulos W."/>
            <person name="Angelini C."/>
            <person name="Antonin V."/>
            <person name="Barry K.W."/>
            <person name="Bougher N.L."/>
            <person name="Buchanan P."/>
            <person name="Buyck B."/>
            <person name="Bense V."/>
            <person name="Catcheside P."/>
            <person name="Chovatia M."/>
            <person name="Cooper J."/>
            <person name="Damon W."/>
            <person name="Desjardin D."/>
            <person name="Finy P."/>
            <person name="Geml J."/>
            <person name="Haridas S."/>
            <person name="Hughes K."/>
            <person name="Justo A."/>
            <person name="Karasinski D."/>
            <person name="Kautmanova I."/>
            <person name="Kiss B."/>
            <person name="Kocsube S."/>
            <person name="Kotiranta H."/>
            <person name="LaButti K.M."/>
            <person name="Lechner B.E."/>
            <person name="Liimatainen K."/>
            <person name="Lipzen A."/>
            <person name="Lukacs Z."/>
            <person name="Mihaltcheva S."/>
            <person name="Morgado L.N."/>
            <person name="Niskanen T."/>
            <person name="Noordeloos M.E."/>
            <person name="Ohm R.A."/>
            <person name="Ortiz-Santana B."/>
            <person name="Ovrebo C."/>
            <person name="Racz N."/>
            <person name="Riley R."/>
            <person name="Savchenko A."/>
            <person name="Shiryaev A."/>
            <person name="Soop K."/>
            <person name="Spirin V."/>
            <person name="Szebenyi C."/>
            <person name="Tomsovsky M."/>
            <person name="Tulloss R.E."/>
            <person name="Uehling J."/>
            <person name="Grigoriev I.V."/>
            <person name="Vagvolgyi C."/>
            <person name="Papp T."/>
            <person name="Martin F.M."/>
            <person name="Miettinen O."/>
            <person name="Hibbett D.S."/>
            <person name="Nagy L.G."/>
        </authorList>
    </citation>
    <scope>NUCLEOTIDE SEQUENCE [LARGE SCALE GENOMIC DNA]</scope>
    <source>
        <strain evidence="1 2">CBS 962.96</strain>
    </source>
</reference>
<sequence length="90" mass="9860">MVFSRSLHVTLIKGALGYAIQLSANANDVGGGATMFKCNLDPPEFDSNSDPDPDSHTRVSIRTIGLSCHHVYDILYPDNENPDQRLDTNV</sequence>
<protein>
    <submittedName>
        <fullName evidence="1">Uncharacterized protein</fullName>
    </submittedName>
</protein>
<dbReference type="AlphaFoldDB" id="A0A4S8MGA8"/>
<proteinExistence type="predicted"/>
<dbReference type="EMBL" id="ML179088">
    <property type="protein sequence ID" value="THV01521.1"/>
    <property type="molecule type" value="Genomic_DNA"/>
</dbReference>
<evidence type="ECO:0000313" key="2">
    <source>
        <dbReference type="Proteomes" id="UP000297245"/>
    </source>
</evidence>